<name>A0A1B6CTW4_9HEMI</name>
<dbReference type="PANTHER" id="PTHR11360">
    <property type="entry name" value="MONOCARBOXYLATE TRANSPORTER"/>
    <property type="match status" value="1"/>
</dbReference>
<dbReference type="PANTHER" id="PTHR11360:SF237">
    <property type="entry name" value="MONOCARBOXYLATE TRANSPORTER 12-B-LIKE PROTEIN"/>
    <property type="match status" value="1"/>
</dbReference>
<feature type="coiled-coil region" evidence="1">
    <location>
        <begin position="313"/>
        <end position="340"/>
    </location>
</feature>
<dbReference type="GO" id="GO:0008028">
    <property type="term" value="F:monocarboxylic acid transmembrane transporter activity"/>
    <property type="evidence" value="ECO:0007669"/>
    <property type="project" value="TreeGrafter"/>
</dbReference>
<keyword evidence="1" id="KW-0175">Coiled coil</keyword>
<feature type="transmembrane region" description="Helical" evidence="2">
    <location>
        <begin position="110"/>
        <end position="135"/>
    </location>
</feature>
<dbReference type="AlphaFoldDB" id="A0A1B6CTW4"/>
<protein>
    <recommendedName>
        <fullName evidence="4">Major facilitator superfamily (MFS) profile domain-containing protein</fullName>
    </recommendedName>
</protein>
<sequence>MTLSAPSDIKKPIPPDGGWGWMIVLGFSLSNVICIPIIQGFGLLYRDLLKTLGLSATDMSLIINTNSSVGYILGLMNGPILRNFGYRKVAIFGGLILFLGNFLTSFADSFLKFILCYGIVSSLGFNFVMCSFMLAMNTYFVKKRSNATGIAMTITGLGPVVMPIVISMLIATYGVRGTSMLLAALSLHGVVGAMLLQPIKRHYKKEKEDVKENKEDQGEKVIADDVQSLFGEGEVALVPRKMSVTSDVRRSVDSTMYASRQSLRASREILKPDSTWWSSSRTSLNTAHVQTDPANNIEKGLRNSVEKEPGELNTLLKEEIKKTDESIQNSKNNQSQLEDTWQKKIVRFFDLDLLTDRGYVIINIGISIALTGEFNFSLMTPFIFGDRNYDIKSTAILMSIIATADIISRFFTPFIGNRLKWSAKNLYLLSLCLLMPTRFSLTLVSSYEATVVVAICLGIAKGIRTIYMGLVIPNYVPLEKLASAQGLQAVVNGLCLLTIGPIIGYVRDATGNYNYCIHIMNLLTFTTVVLWVSEMIYIKIKEKPELESS</sequence>
<dbReference type="Gene3D" id="1.20.1250.20">
    <property type="entry name" value="MFS general substrate transporter like domains"/>
    <property type="match status" value="1"/>
</dbReference>
<gene>
    <name evidence="3" type="ORF">g.28008</name>
</gene>
<feature type="transmembrane region" description="Helical" evidence="2">
    <location>
        <begin position="85"/>
        <end position="104"/>
    </location>
</feature>
<evidence type="ECO:0000256" key="1">
    <source>
        <dbReference type="SAM" id="Coils"/>
    </source>
</evidence>
<dbReference type="Pfam" id="PF07690">
    <property type="entry name" value="MFS_1"/>
    <property type="match status" value="2"/>
</dbReference>
<feature type="transmembrane region" description="Helical" evidence="2">
    <location>
        <begin position="487"/>
        <end position="506"/>
    </location>
</feature>
<evidence type="ECO:0000256" key="2">
    <source>
        <dbReference type="SAM" id="Phobius"/>
    </source>
</evidence>
<keyword evidence="2" id="KW-0812">Transmembrane</keyword>
<dbReference type="InterPro" id="IPR036259">
    <property type="entry name" value="MFS_trans_sf"/>
</dbReference>
<feature type="transmembrane region" description="Helical" evidence="2">
    <location>
        <begin position="512"/>
        <end position="533"/>
    </location>
</feature>
<feature type="transmembrane region" description="Helical" evidence="2">
    <location>
        <begin position="20"/>
        <end position="45"/>
    </location>
</feature>
<feature type="transmembrane region" description="Helical" evidence="2">
    <location>
        <begin position="147"/>
        <end position="171"/>
    </location>
</feature>
<evidence type="ECO:0008006" key="4">
    <source>
        <dbReference type="Google" id="ProtNLM"/>
    </source>
</evidence>
<organism evidence="3">
    <name type="scientific">Clastoptera arizonana</name>
    <name type="common">Arizona spittle bug</name>
    <dbReference type="NCBI Taxonomy" id="38151"/>
    <lineage>
        <taxon>Eukaryota</taxon>
        <taxon>Metazoa</taxon>
        <taxon>Ecdysozoa</taxon>
        <taxon>Arthropoda</taxon>
        <taxon>Hexapoda</taxon>
        <taxon>Insecta</taxon>
        <taxon>Pterygota</taxon>
        <taxon>Neoptera</taxon>
        <taxon>Paraneoptera</taxon>
        <taxon>Hemiptera</taxon>
        <taxon>Auchenorrhyncha</taxon>
        <taxon>Cercopoidea</taxon>
        <taxon>Clastopteridae</taxon>
        <taxon>Clastoptera</taxon>
    </lineage>
</organism>
<feature type="transmembrane region" description="Helical" evidence="2">
    <location>
        <begin position="360"/>
        <end position="384"/>
    </location>
</feature>
<dbReference type="InterPro" id="IPR011701">
    <property type="entry name" value="MFS"/>
</dbReference>
<evidence type="ECO:0000313" key="3">
    <source>
        <dbReference type="EMBL" id="JAS16811.1"/>
    </source>
</evidence>
<dbReference type="EMBL" id="GEDC01020487">
    <property type="protein sequence ID" value="JAS16811.1"/>
    <property type="molecule type" value="Transcribed_RNA"/>
</dbReference>
<dbReference type="SUPFAM" id="SSF103473">
    <property type="entry name" value="MFS general substrate transporter"/>
    <property type="match status" value="1"/>
</dbReference>
<accession>A0A1B6CTW4</accession>
<keyword evidence="2" id="KW-0472">Membrane</keyword>
<feature type="transmembrane region" description="Helical" evidence="2">
    <location>
        <begin position="451"/>
        <end position="475"/>
    </location>
</feature>
<dbReference type="InterPro" id="IPR050327">
    <property type="entry name" value="Proton-linked_MCT"/>
</dbReference>
<reference evidence="3" key="1">
    <citation type="submission" date="2015-12" db="EMBL/GenBank/DDBJ databases">
        <title>De novo transcriptome assembly of four potential Pierce s Disease insect vectors from Arizona vineyards.</title>
        <authorList>
            <person name="Tassone E.E."/>
        </authorList>
    </citation>
    <scope>NUCLEOTIDE SEQUENCE</scope>
</reference>
<dbReference type="CDD" id="cd17352">
    <property type="entry name" value="MFS_MCT_SLC16"/>
    <property type="match status" value="1"/>
</dbReference>
<feature type="transmembrane region" description="Helical" evidence="2">
    <location>
        <begin position="396"/>
        <end position="414"/>
    </location>
</feature>
<keyword evidence="2" id="KW-1133">Transmembrane helix</keyword>
<proteinExistence type="predicted"/>